<dbReference type="InterPro" id="IPR009003">
    <property type="entry name" value="Peptidase_S1_PA"/>
</dbReference>
<dbReference type="Gene3D" id="2.40.10.10">
    <property type="entry name" value="Trypsin-like serine proteases"/>
    <property type="match status" value="1"/>
</dbReference>
<keyword evidence="1" id="KW-1133">Transmembrane helix</keyword>
<dbReference type="EMBL" id="DSVI01000004">
    <property type="protein sequence ID" value="HGT46510.1"/>
    <property type="molecule type" value="Genomic_DNA"/>
</dbReference>
<organism evidence="3">
    <name type="scientific">Ignavibacterium album</name>
    <dbReference type="NCBI Taxonomy" id="591197"/>
    <lineage>
        <taxon>Bacteria</taxon>
        <taxon>Pseudomonadati</taxon>
        <taxon>Ignavibacteriota</taxon>
        <taxon>Ignavibacteria</taxon>
        <taxon>Ignavibacteriales</taxon>
        <taxon>Ignavibacteriaceae</taxon>
        <taxon>Ignavibacterium</taxon>
    </lineage>
</organism>
<evidence type="ECO:0000313" key="3">
    <source>
        <dbReference type="EMBL" id="HGT46510.1"/>
    </source>
</evidence>
<dbReference type="Pfam" id="PF13365">
    <property type="entry name" value="Trypsin_2"/>
    <property type="match status" value="1"/>
</dbReference>
<dbReference type="PANTHER" id="PTHR22939">
    <property type="entry name" value="SERINE PROTEASE FAMILY S1C HTRA-RELATED"/>
    <property type="match status" value="1"/>
</dbReference>
<dbReference type="GO" id="GO:0004252">
    <property type="term" value="F:serine-type endopeptidase activity"/>
    <property type="evidence" value="ECO:0007669"/>
    <property type="project" value="TreeGrafter"/>
</dbReference>
<name>A0A832G663_9BACT</name>
<accession>A0A832G663</accession>
<reference evidence="3" key="1">
    <citation type="journal article" date="2020" name="mSystems">
        <title>Genome- and Community-Level Interaction Insights into Carbon Utilization and Element Cycling Functions of Hydrothermarchaeota in Hydrothermal Sediment.</title>
        <authorList>
            <person name="Zhou Z."/>
            <person name="Liu Y."/>
            <person name="Xu W."/>
            <person name="Pan J."/>
            <person name="Luo Z.H."/>
            <person name="Li M."/>
        </authorList>
    </citation>
    <scope>NUCLEOTIDE SEQUENCE [LARGE SCALE GENOMIC DNA]</scope>
    <source>
        <strain evidence="3">SpSt-500</strain>
    </source>
</reference>
<dbReference type="PANTHER" id="PTHR22939:SF129">
    <property type="entry name" value="SERINE PROTEASE HTRA2, MITOCHONDRIAL"/>
    <property type="match status" value="1"/>
</dbReference>
<feature type="domain" description="Zinc-ribbon" evidence="2">
    <location>
        <begin position="500"/>
        <end position="522"/>
    </location>
</feature>
<proteinExistence type="predicted"/>
<protein>
    <submittedName>
        <fullName evidence="3">Trypsin-like serine protease</fullName>
    </submittedName>
</protein>
<evidence type="ECO:0000259" key="2">
    <source>
        <dbReference type="Pfam" id="PF13240"/>
    </source>
</evidence>
<evidence type="ECO:0000256" key="1">
    <source>
        <dbReference type="SAM" id="Phobius"/>
    </source>
</evidence>
<dbReference type="Pfam" id="PF13240">
    <property type="entry name" value="Zn_Ribbon_1"/>
    <property type="match status" value="1"/>
</dbReference>
<sequence length="523" mass="57523">MVTKKSLRNFSVLILILIAISIINSCGSENKIDPGKIAEYNKPAVVYIETYWKGKVSFPEVQINQDALTRYARQIYSSRRMTEEQLIMELINEILNRPELYVVPNLNVIKEKEVMSGASGSGWVVTPDGYVVTNAHVVKVDDDELKQMIIMQAFQEQINEDIQITIGDLQQMGLTLSEEQRQKLANVYASFYARYMTLLTKPVIQTFVNLGAAIPGYGNVQKGYPAEIKKSGEPAPGKDVAILKINANNLPTVSVSNDKVKIQDRVIAMGYPGVATFNPMLTQDQSNIVPTTTAGTISAFKKMGTGAWEVYQHDVAITHGNSGGPLFDEKGEVIGINTFGSGKYNSQTGSWEEVQGFNFAIPSTIVMEFLNELNVKPAQGKLTEMYKEAIDLYFDNHFEAAKDKFKEIYDASSSFPYVQEMKEKCVAEINAGRNVAMFPYTIVIAGAAIVLIGLLLALVVLPKMKRQSAVVLPSGGSVQVKVEEEVKKISDKVESSAVKFCPNCGNKLQSGVKFCPSCGTKVA</sequence>
<dbReference type="InterPro" id="IPR043504">
    <property type="entry name" value="Peptidase_S1_PA_chymotrypsin"/>
</dbReference>
<dbReference type="Gene3D" id="2.40.10.120">
    <property type="match status" value="1"/>
</dbReference>
<dbReference type="GO" id="GO:0006508">
    <property type="term" value="P:proteolysis"/>
    <property type="evidence" value="ECO:0007669"/>
    <property type="project" value="UniProtKB-KW"/>
</dbReference>
<comment type="caution">
    <text evidence="3">The sequence shown here is derived from an EMBL/GenBank/DDBJ whole genome shotgun (WGS) entry which is preliminary data.</text>
</comment>
<dbReference type="SUPFAM" id="SSF50494">
    <property type="entry name" value="Trypsin-like serine proteases"/>
    <property type="match status" value="1"/>
</dbReference>
<feature type="transmembrane region" description="Helical" evidence="1">
    <location>
        <begin position="437"/>
        <end position="461"/>
    </location>
</feature>
<dbReference type="InterPro" id="IPR026870">
    <property type="entry name" value="Zinc_ribbon_dom"/>
</dbReference>
<keyword evidence="3" id="KW-0645">Protease</keyword>
<keyword evidence="1" id="KW-0812">Transmembrane</keyword>
<dbReference type="AlphaFoldDB" id="A0A832G663"/>
<keyword evidence="3" id="KW-0378">Hydrolase</keyword>
<keyword evidence="1" id="KW-0472">Membrane</keyword>
<gene>
    <name evidence="3" type="ORF">ENS56_00545</name>
</gene>